<dbReference type="OrthoDB" id="6945224at2"/>
<comment type="caution">
    <text evidence="1">The sequence shown here is derived from an EMBL/GenBank/DDBJ whole genome shotgun (WGS) entry which is preliminary data.</text>
</comment>
<dbReference type="RefSeq" id="WP_017026513.1">
    <property type="nucleotide sequence ID" value="NZ_AJYK02000016.1"/>
</dbReference>
<reference evidence="1 2" key="1">
    <citation type="journal article" date="2012" name="Science">
        <title>Ecological populations of bacteria act as socially cohesive units of antibiotic production and resistance.</title>
        <authorList>
            <person name="Cordero O.X."/>
            <person name="Wildschutte H."/>
            <person name="Kirkup B."/>
            <person name="Proehl S."/>
            <person name="Ngo L."/>
            <person name="Hussain F."/>
            <person name="Le Roux F."/>
            <person name="Mincer T."/>
            <person name="Polz M.F."/>
        </authorList>
    </citation>
    <scope>NUCLEOTIDE SEQUENCE [LARGE SCALE GENOMIC DNA]</scope>
    <source>
        <strain evidence="1 2">1S-45</strain>
    </source>
</reference>
<gene>
    <name evidence="1" type="ORF">A1QC_14255</name>
</gene>
<evidence type="ECO:0000313" key="2">
    <source>
        <dbReference type="Proteomes" id="UP000094070"/>
    </source>
</evidence>
<dbReference type="eggNOG" id="ENOG502ZRKR">
    <property type="taxonomic scope" value="Bacteria"/>
</dbReference>
<keyword evidence="2" id="KW-1185">Reference proteome</keyword>
<protein>
    <submittedName>
        <fullName evidence="1">Uncharacterized protein</fullName>
    </submittedName>
</protein>
<organism evidence="1 2">
    <name type="scientific">Vibrio rumoiensis 1S-45</name>
    <dbReference type="NCBI Taxonomy" id="1188252"/>
    <lineage>
        <taxon>Bacteria</taxon>
        <taxon>Pseudomonadati</taxon>
        <taxon>Pseudomonadota</taxon>
        <taxon>Gammaproteobacteria</taxon>
        <taxon>Vibrionales</taxon>
        <taxon>Vibrionaceae</taxon>
        <taxon>Vibrio</taxon>
    </lineage>
</organism>
<proteinExistence type="predicted"/>
<dbReference type="EMBL" id="AJYK02000016">
    <property type="protein sequence ID" value="OEF28982.1"/>
    <property type="molecule type" value="Genomic_DNA"/>
</dbReference>
<name>A0A1E5E5J3_9VIBR</name>
<evidence type="ECO:0000313" key="1">
    <source>
        <dbReference type="EMBL" id="OEF28982.1"/>
    </source>
</evidence>
<accession>A0A1E5E5J3</accession>
<sequence length="283" mass="32727">MSSKTNTFELFRYQILPVNRYFQGDFFNGIHSVEELIKHKNKFFAEALEGQSDFSNKRHKTVVKQLLHNGDFYLYRIAHNKTLHRETRDFKDETIDSWPSILVAIWNHPDKQYIAVQKRTTAFAKCETVAKLILEKIEPQLTHFQLRAIYEPLFEKQQFWTLLRKYRGKVKSVDFEIITPNMANISGTLPDDLKLFAKCTNSTRNNLKIESEPDSALHLEENNSALRGLVDYSSEGGGNISLKIDGIKKHHQTSRTVKEITLGEMELTGNAEQVAQVLKELLK</sequence>
<dbReference type="AlphaFoldDB" id="A0A1E5E5J3"/>
<dbReference type="Proteomes" id="UP000094070">
    <property type="component" value="Unassembled WGS sequence"/>
</dbReference>